<evidence type="ECO:0000313" key="6">
    <source>
        <dbReference type="Proteomes" id="UP000290365"/>
    </source>
</evidence>
<dbReference type="Gene3D" id="1.10.10.10">
    <property type="entry name" value="Winged helix-like DNA-binding domain superfamily/Winged helix DNA-binding domain"/>
    <property type="match status" value="1"/>
</dbReference>
<dbReference type="GO" id="GO:0003677">
    <property type="term" value="F:DNA binding"/>
    <property type="evidence" value="ECO:0007669"/>
    <property type="project" value="UniProtKB-KW"/>
</dbReference>
<keyword evidence="2" id="KW-0238">DNA-binding</keyword>
<evidence type="ECO:0000256" key="2">
    <source>
        <dbReference type="ARBA" id="ARBA00023125"/>
    </source>
</evidence>
<dbReference type="AlphaFoldDB" id="A0A4P6JIY4"/>
<dbReference type="SUPFAM" id="SSF46785">
    <property type="entry name" value="Winged helix' DNA-binding domain"/>
    <property type="match status" value="1"/>
</dbReference>
<dbReference type="Proteomes" id="UP000290365">
    <property type="component" value="Chromosome"/>
</dbReference>
<proteinExistence type="predicted"/>
<dbReference type="RefSeq" id="WP_129885654.1">
    <property type="nucleotide sequence ID" value="NZ_CP035758.1"/>
</dbReference>
<name>A0A4P6JIY4_KTERU</name>
<feature type="domain" description="HTH marR-type" evidence="4">
    <location>
        <begin position="27"/>
        <end position="156"/>
    </location>
</feature>
<dbReference type="PANTHER" id="PTHR42756">
    <property type="entry name" value="TRANSCRIPTIONAL REGULATOR, MARR"/>
    <property type="match status" value="1"/>
</dbReference>
<organism evidence="5 6">
    <name type="scientific">Ktedonosporobacter rubrisoli</name>
    <dbReference type="NCBI Taxonomy" id="2509675"/>
    <lineage>
        <taxon>Bacteria</taxon>
        <taxon>Bacillati</taxon>
        <taxon>Chloroflexota</taxon>
        <taxon>Ktedonobacteria</taxon>
        <taxon>Ktedonobacterales</taxon>
        <taxon>Ktedonosporobacteraceae</taxon>
        <taxon>Ktedonosporobacter</taxon>
    </lineage>
</organism>
<keyword evidence="6" id="KW-1185">Reference proteome</keyword>
<keyword evidence="1" id="KW-0805">Transcription regulation</keyword>
<keyword evidence="3" id="KW-0804">Transcription</keyword>
<evidence type="ECO:0000256" key="1">
    <source>
        <dbReference type="ARBA" id="ARBA00023015"/>
    </source>
</evidence>
<dbReference type="PRINTS" id="PR00598">
    <property type="entry name" value="HTHMARR"/>
</dbReference>
<evidence type="ECO:0000313" key="5">
    <source>
        <dbReference type="EMBL" id="QBD75055.1"/>
    </source>
</evidence>
<accession>A0A4P6JIY4</accession>
<evidence type="ECO:0000259" key="4">
    <source>
        <dbReference type="PROSITE" id="PS50995"/>
    </source>
</evidence>
<protein>
    <submittedName>
        <fullName evidence="5">MarR family transcriptional regulator</fullName>
    </submittedName>
</protein>
<dbReference type="GO" id="GO:0003700">
    <property type="term" value="F:DNA-binding transcription factor activity"/>
    <property type="evidence" value="ECO:0007669"/>
    <property type="project" value="InterPro"/>
</dbReference>
<dbReference type="PANTHER" id="PTHR42756:SF1">
    <property type="entry name" value="TRANSCRIPTIONAL REPRESSOR OF EMRAB OPERON"/>
    <property type="match status" value="1"/>
</dbReference>
<evidence type="ECO:0000256" key="3">
    <source>
        <dbReference type="ARBA" id="ARBA00023163"/>
    </source>
</evidence>
<dbReference type="KEGG" id="kbs:EPA93_03210"/>
<dbReference type="OrthoDB" id="164461at2"/>
<dbReference type="Pfam" id="PF01047">
    <property type="entry name" value="MarR"/>
    <property type="match status" value="1"/>
</dbReference>
<dbReference type="InterPro" id="IPR036390">
    <property type="entry name" value="WH_DNA-bd_sf"/>
</dbReference>
<reference evidence="5 6" key="1">
    <citation type="submission" date="2019-01" db="EMBL/GenBank/DDBJ databases">
        <title>Ktedonosporobacter rubrisoli SCAWS-G2.</title>
        <authorList>
            <person name="Huang Y."/>
            <person name="Yan B."/>
        </authorList>
    </citation>
    <scope>NUCLEOTIDE SEQUENCE [LARGE SCALE GENOMIC DNA]</scope>
    <source>
        <strain evidence="5 6">SCAWS-G2</strain>
    </source>
</reference>
<dbReference type="SMART" id="SM00347">
    <property type="entry name" value="HTH_MARR"/>
    <property type="match status" value="1"/>
</dbReference>
<dbReference type="PROSITE" id="PS50995">
    <property type="entry name" value="HTH_MARR_2"/>
    <property type="match status" value="1"/>
</dbReference>
<dbReference type="EMBL" id="CP035758">
    <property type="protein sequence ID" value="QBD75055.1"/>
    <property type="molecule type" value="Genomic_DNA"/>
</dbReference>
<dbReference type="InterPro" id="IPR000835">
    <property type="entry name" value="HTH_MarR-typ"/>
</dbReference>
<gene>
    <name evidence="5" type="ORF">EPA93_03210</name>
</gene>
<sequence length="163" mass="18206">MPSEEDKLQGTHSSRGSPISPAFSRWTSAILNYLALIARERFCASLSTLQISTKQYAALTIIAMYGPLTQIELGRQLGIDRSTTVLVIDELERLGLAERRRDPRDRRAHALTLTEKGQETLASADKLAAEAEDEFYAPLSSAEREQLHALLQRLVVSLEREPE</sequence>
<dbReference type="InterPro" id="IPR036388">
    <property type="entry name" value="WH-like_DNA-bd_sf"/>
</dbReference>